<dbReference type="Pfam" id="PF00112">
    <property type="entry name" value="Peptidase_C1"/>
    <property type="match status" value="1"/>
</dbReference>
<comment type="caution">
    <text evidence="5">The sequence shown here is derived from an EMBL/GenBank/DDBJ whole genome shotgun (WGS) entry which is preliminary data.</text>
</comment>
<reference evidence="5 6" key="1">
    <citation type="submission" date="2023-01" db="EMBL/GenBank/DDBJ databases">
        <authorList>
            <person name="Whitehead M."/>
        </authorList>
    </citation>
    <scope>NUCLEOTIDE SEQUENCE [LARGE SCALE GENOMIC DNA]</scope>
</reference>
<dbReference type="InterPro" id="IPR038765">
    <property type="entry name" value="Papain-like_cys_pep_sf"/>
</dbReference>
<keyword evidence="2" id="KW-1015">Disulfide bond</keyword>
<keyword evidence="6" id="KW-1185">Reference proteome</keyword>
<dbReference type="InterPro" id="IPR000668">
    <property type="entry name" value="Peptidase_C1A_C"/>
</dbReference>
<dbReference type="PRINTS" id="PR00705">
    <property type="entry name" value="PAPAIN"/>
</dbReference>
<dbReference type="PROSITE" id="PS50958">
    <property type="entry name" value="SMB_2"/>
    <property type="match status" value="1"/>
</dbReference>
<dbReference type="GO" id="GO:0006508">
    <property type="term" value="P:proteolysis"/>
    <property type="evidence" value="ECO:0007669"/>
    <property type="project" value="InterPro"/>
</dbReference>
<evidence type="ECO:0000256" key="1">
    <source>
        <dbReference type="ARBA" id="ARBA00008455"/>
    </source>
</evidence>
<name>A0AAV0VQK9_9HEMI</name>
<accession>A0AAV0VQK9</accession>
<dbReference type="GO" id="GO:0008234">
    <property type="term" value="F:cysteine-type peptidase activity"/>
    <property type="evidence" value="ECO:0007669"/>
    <property type="project" value="InterPro"/>
</dbReference>
<keyword evidence="3" id="KW-0732">Signal</keyword>
<dbReference type="EMBL" id="CARXXK010000001">
    <property type="protein sequence ID" value="CAI6345472.1"/>
    <property type="molecule type" value="Genomic_DNA"/>
</dbReference>
<feature type="chain" id="PRO_5043852511" description="SMB domain-containing protein" evidence="3">
    <location>
        <begin position="27"/>
        <end position="479"/>
    </location>
</feature>
<dbReference type="SUPFAM" id="SSF54001">
    <property type="entry name" value="Cysteine proteinases"/>
    <property type="match status" value="1"/>
</dbReference>
<dbReference type="Gene3D" id="3.90.70.10">
    <property type="entry name" value="Cysteine proteinases"/>
    <property type="match status" value="1"/>
</dbReference>
<evidence type="ECO:0000256" key="3">
    <source>
        <dbReference type="SAM" id="SignalP"/>
    </source>
</evidence>
<evidence type="ECO:0000313" key="6">
    <source>
        <dbReference type="Proteomes" id="UP001160148"/>
    </source>
</evidence>
<dbReference type="SMART" id="SM00645">
    <property type="entry name" value="Pept_C1"/>
    <property type="match status" value="1"/>
</dbReference>
<dbReference type="Proteomes" id="UP001160148">
    <property type="component" value="Unassembled WGS sequence"/>
</dbReference>
<dbReference type="PANTHER" id="PTHR12411">
    <property type="entry name" value="CYSTEINE PROTEASE FAMILY C1-RELATED"/>
    <property type="match status" value="1"/>
</dbReference>
<evidence type="ECO:0000259" key="4">
    <source>
        <dbReference type="PROSITE" id="PS50958"/>
    </source>
</evidence>
<organism evidence="5 6">
    <name type="scientific">Macrosiphum euphorbiae</name>
    <name type="common">potato aphid</name>
    <dbReference type="NCBI Taxonomy" id="13131"/>
    <lineage>
        <taxon>Eukaryota</taxon>
        <taxon>Metazoa</taxon>
        <taxon>Ecdysozoa</taxon>
        <taxon>Arthropoda</taxon>
        <taxon>Hexapoda</taxon>
        <taxon>Insecta</taxon>
        <taxon>Pterygota</taxon>
        <taxon>Neoptera</taxon>
        <taxon>Paraneoptera</taxon>
        <taxon>Hemiptera</taxon>
        <taxon>Sternorrhyncha</taxon>
        <taxon>Aphidomorpha</taxon>
        <taxon>Aphidoidea</taxon>
        <taxon>Aphididae</taxon>
        <taxon>Macrosiphini</taxon>
        <taxon>Macrosiphum</taxon>
    </lineage>
</organism>
<evidence type="ECO:0000313" key="5">
    <source>
        <dbReference type="EMBL" id="CAI6345472.1"/>
    </source>
</evidence>
<comment type="similarity">
    <text evidence="1">Belongs to the peptidase C1 family.</text>
</comment>
<gene>
    <name evidence="5" type="ORF">MEUPH1_LOCUS2480</name>
</gene>
<dbReference type="PROSITE" id="PS51257">
    <property type="entry name" value="PROKAR_LIPOPROTEIN"/>
    <property type="match status" value="1"/>
</dbReference>
<evidence type="ECO:0000256" key="2">
    <source>
        <dbReference type="ARBA" id="ARBA00023157"/>
    </source>
</evidence>
<dbReference type="InterPro" id="IPR001212">
    <property type="entry name" value="Somatomedin_B_dom"/>
</dbReference>
<dbReference type="InterPro" id="IPR013128">
    <property type="entry name" value="Peptidase_C1A"/>
</dbReference>
<dbReference type="AlphaFoldDB" id="A0AAV0VQK9"/>
<feature type="domain" description="SMB" evidence="4">
    <location>
        <begin position="46"/>
        <end position="95"/>
    </location>
</feature>
<feature type="signal peptide" evidence="3">
    <location>
        <begin position="1"/>
        <end position="26"/>
    </location>
</feature>
<proteinExistence type="inferred from homology"/>
<protein>
    <recommendedName>
        <fullName evidence="4">SMB domain-containing protein</fullName>
    </recommendedName>
</protein>
<sequence length="479" mass="53694">MKAGHQNCSRMTTVAVAAIMVTLACALKIVAADEGIADDSAFDYCAEIGCFVERQDDCYVPISTTRCYCDDFCYLNRTGSEDCCPDFMSFCKGVTTTRPDPATLPRKNATYQPNNCNNGGNKIMSINCNACKFQKIGENMTLICNHDECLFDPSLLNTIKTQNPQFGWSAKYYSEFWGVTYDDGLKLRLGTLQSPEKILQTVPVKAVFHRDDLKSSFDLRKVFGNKITDPIDQGWCGASWAISTAQVITDRFVIITKGLMCDTLSPKHLLSCDNDLQQGCQGGHLTNAWNWVRTFGLVTEECYPYDGQATGCAVQSNQRNNDNLIVSCPRSEKTSPLRRVGLMYRVATEEGIMDEIMNWGSVQAMMKVSKEFFMYESGVYRCSKLALGSKTGYHTVRIVGWGEEQQNGETVKYWIVSNSWGLWWGEKGYFRILKGTNECQIEDFVVAAMADIGDFYNIPDQSFRENASYTLNGTKIDIS</sequence>